<feature type="domain" description="RING-type" evidence="5">
    <location>
        <begin position="47"/>
        <end position="84"/>
    </location>
</feature>
<name>A0A9K3LFU2_9STRA</name>
<evidence type="ECO:0000256" key="3">
    <source>
        <dbReference type="ARBA" id="ARBA00022833"/>
    </source>
</evidence>
<accession>A0A9K3LFU2</accession>
<keyword evidence="1" id="KW-0479">Metal-binding</keyword>
<reference evidence="6" key="2">
    <citation type="submission" date="2021-04" db="EMBL/GenBank/DDBJ databases">
        <authorList>
            <person name="Podell S."/>
        </authorList>
    </citation>
    <scope>NUCLEOTIDE SEQUENCE</scope>
    <source>
        <strain evidence="6">Hildebrandi</strain>
    </source>
</reference>
<dbReference type="InterPro" id="IPR001841">
    <property type="entry name" value="Znf_RING"/>
</dbReference>
<evidence type="ECO:0000256" key="4">
    <source>
        <dbReference type="PROSITE-ProRule" id="PRU00175"/>
    </source>
</evidence>
<organism evidence="6 7">
    <name type="scientific">Nitzschia inconspicua</name>
    <dbReference type="NCBI Taxonomy" id="303405"/>
    <lineage>
        <taxon>Eukaryota</taxon>
        <taxon>Sar</taxon>
        <taxon>Stramenopiles</taxon>
        <taxon>Ochrophyta</taxon>
        <taxon>Bacillariophyta</taxon>
        <taxon>Bacillariophyceae</taxon>
        <taxon>Bacillariophycidae</taxon>
        <taxon>Bacillariales</taxon>
        <taxon>Bacillariaceae</taxon>
        <taxon>Nitzschia</taxon>
    </lineage>
</organism>
<keyword evidence="3" id="KW-0862">Zinc</keyword>
<evidence type="ECO:0000259" key="5">
    <source>
        <dbReference type="PROSITE" id="PS50089"/>
    </source>
</evidence>
<evidence type="ECO:0000313" key="7">
    <source>
        <dbReference type="Proteomes" id="UP000693970"/>
    </source>
</evidence>
<evidence type="ECO:0000256" key="1">
    <source>
        <dbReference type="ARBA" id="ARBA00022723"/>
    </source>
</evidence>
<keyword evidence="7" id="KW-1185">Reference proteome</keyword>
<protein>
    <recommendedName>
        <fullName evidence="5">RING-type domain-containing protein</fullName>
    </recommendedName>
</protein>
<dbReference type="PROSITE" id="PS00518">
    <property type="entry name" value="ZF_RING_1"/>
    <property type="match status" value="1"/>
</dbReference>
<dbReference type="AlphaFoldDB" id="A0A9K3LFU2"/>
<dbReference type="Proteomes" id="UP000693970">
    <property type="component" value="Unassembled WGS sequence"/>
</dbReference>
<reference evidence="6" key="1">
    <citation type="journal article" date="2021" name="Sci. Rep.">
        <title>Diploid genomic architecture of Nitzschia inconspicua, an elite biomass production diatom.</title>
        <authorList>
            <person name="Oliver A."/>
            <person name="Podell S."/>
            <person name="Pinowska A."/>
            <person name="Traller J.C."/>
            <person name="Smith S.R."/>
            <person name="McClure R."/>
            <person name="Beliaev A."/>
            <person name="Bohutskyi P."/>
            <person name="Hill E.A."/>
            <person name="Rabines A."/>
            <person name="Zheng H."/>
            <person name="Allen L.Z."/>
            <person name="Kuo A."/>
            <person name="Grigoriev I.V."/>
            <person name="Allen A.E."/>
            <person name="Hazlebeck D."/>
            <person name="Allen E.E."/>
        </authorList>
    </citation>
    <scope>NUCLEOTIDE SEQUENCE</scope>
    <source>
        <strain evidence="6">Hildebrandi</strain>
    </source>
</reference>
<gene>
    <name evidence="6" type="ORF">IV203_036442</name>
</gene>
<keyword evidence="2 4" id="KW-0863">Zinc-finger</keyword>
<dbReference type="PROSITE" id="PS50089">
    <property type="entry name" value="ZF_RING_2"/>
    <property type="match status" value="1"/>
</dbReference>
<comment type="caution">
    <text evidence="6">The sequence shown here is derived from an EMBL/GenBank/DDBJ whole genome shotgun (WGS) entry which is preliminary data.</text>
</comment>
<dbReference type="EMBL" id="JAGRRH010000013">
    <property type="protein sequence ID" value="KAG7361342.1"/>
    <property type="molecule type" value="Genomic_DNA"/>
</dbReference>
<proteinExistence type="predicted"/>
<dbReference type="InterPro" id="IPR017907">
    <property type="entry name" value="Znf_RING_CS"/>
</dbReference>
<evidence type="ECO:0000313" key="6">
    <source>
        <dbReference type="EMBL" id="KAG7361342.1"/>
    </source>
</evidence>
<dbReference type="OrthoDB" id="48119at2759"/>
<evidence type="ECO:0000256" key="2">
    <source>
        <dbReference type="ARBA" id="ARBA00022771"/>
    </source>
</evidence>
<dbReference type="GO" id="GO:0008270">
    <property type="term" value="F:zinc ion binding"/>
    <property type="evidence" value="ECO:0007669"/>
    <property type="project" value="UniProtKB-KW"/>
</dbReference>
<sequence length="247" mass="27606">MTSDSATATSVTMDESILEEAGLLLKTGHATQKMEESINTMARLLICPLCDKIFKQPSTLCSCAHSFCMHCIDDFACSNWNCPVEGCNMPLSITGRHGGSYRKRNPQIAQTLESLQLICKQLNESPKNWWRSPSVLKSIEETLKERQLEKSDDDEDDDDDTSVDDALDEFRKRYRKVDRQNFGESRDFARSKKDDDDDIDSIDSDDSLWARGNVASTTTKGIGLEDAHGSMWIAKGALAAFSFGSRL</sequence>